<comment type="cofactor">
    <cofactor evidence="1">
        <name>Mg(2+)</name>
        <dbReference type="ChEBI" id="CHEBI:18420"/>
    </cofactor>
</comment>
<evidence type="ECO:0000259" key="3">
    <source>
        <dbReference type="PROSITE" id="PS50887"/>
    </source>
</evidence>
<keyword evidence="2" id="KW-0812">Transmembrane</keyword>
<dbReference type="HOGENOM" id="CLU_640606_0_0_6"/>
<dbReference type="AlphaFoldDB" id="H8Z8F9"/>
<accession>H8Z8F9</accession>
<gene>
    <name evidence="4" type="ORF">Thi970DRAFT_04881</name>
</gene>
<keyword evidence="2" id="KW-1133">Transmembrane helix</keyword>
<dbReference type="InterPro" id="IPR029787">
    <property type="entry name" value="Nucleotide_cyclase"/>
</dbReference>
<dbReference type="Gene3D" id="3.30.450.290">
    <property type="match status" value="1"/>
</dbReference>
<dbReference type="Pfam" id="PF00990">
    <property type="entry name" value="GGDEF"/>
    <property type="match status" value="1"/>
</dbReference>
<dbReference type="PANTHER" id="PTHR46663:SF2">
    <property type="entry name" value="GGDEF DOMAIN-CONTAINING PROTEIN"/>
    <property type="match status" value="1"/>
</dbReference>
<evidence type="ECO:0000256" key="2">
    <source>
        <dbReference type="SAM" id="Phobius"/>
    </source>
</evidence>
<dbReference type="NCBIfam" id="TIGR00254">
    <property type="entry name" value="GGDEF"/>
    <property type="match status" value="1"/>
</dbReference>
<evidence type="ECO:0000313" key="4">
    <source>
        <dbReference type="EMBL" id="EIC19364.1"/>
    </source>
</evidence>
<dbReference type="EMBL" id="JH603171">
    <property type="protein sequence ID" value="EIC19364.1"/>
    <property type="molecule type" value="Genomic_DNA"/>
</dbReference>
<dbReference type="Proteomes" id="UP000002964">
    <property type="component" value="Unassembled WGS sequence"/>
</dbReference>
<dbReference type="RefSeq" id="WP_009151593.1">
    <property type="nucleotide sequence ID" value="NZ_CP121471.1"/>
</dbReference>
<dbReference type="InterPro" id="IPR043128">
    <property type="entry name" value="Rev_trsase/Diguanyl_cyclase"/>
</dbReference>
<dbReference type="eggNOG" id="COG2199">
    <property type="taxonomic scope" value="Bacteria"/>
</dbReference>
<reference evidence="4 5" key="2">
    <citation type="submission" date="2011-11" db="EMBL/GenBank/DDBJ databases">
        <authorList>
            <consortium name="US DOE Joint Genome Institute"/>
            <person name="Lucas S."/>
            <person name="Han J."/>
            <person name="Lapidus A."/>
            <person name="Cheng J.-F."/>
            <person name="Goodwin L."/>
            <person name="Pitluck S."/>
            <person name="Peters L."/>
            <person name="Ovchinnikova G."/>
            <person name="Zhang X."/>
            <person name="Detter J.C."/>
            <person name="Han C."/>
            <person name="Tapia R."/>
            <person name="Land M."/>
            <person name="Hauser L."/>
            <person name="Kyrpides N."/>
            <person name="Ivanova N."/>
            <person name="Pagani I."/>
            <person name="Vogl K."/>
            <person name="Liu Z."/>
            <person name="Overmann J."/>
            <person name="Frigaard N.-U."/>
            <person name="Bryant D."/>
            <person name="Woyke T."/>
        </authorList>
    </citation>
    <scope>NUCLEOTIDE SEQUENCE [LARGE SCALE GENOMIC DNA]</scope>
    <source>
        <strain evidence="4 5">970</strain>
    </source>
</reference>
<dbReference type="SUPFAM" id="SSF55073">
    <property type="entry name" value="Nucleotide cyclase"/>
    <property type="match status" value="1"/>
</dbReference>
<sequence>MPNLRRLSITWLLTALLLATVLVYSIVSVTFGHFAEKGAAAAIAKKQLETLSLVIAQHFATRIQLDGKSEFIAAYVDDLEQLREGLEVRVYRAESTAEIFGKASDRYHPDEPPVDVQDAFTSGNPQFFETDKILRFARPVRATEACLRCHDNAQTGDVLGVVTVASVSHIMRATIKKFQRGYLFINYLVSVIMFLLVFLLVERLLAEPVRRLSRQMVKSRESSDNSDLPHPDTLYCHEMQELNNSFGELMCRLRDRYALMHEMAHTDALTGLLNRRGFVPRFELELHRAKRYEHHLALIAVDLNGFKAINDDCGHAAGDHCLAGVADAVSNMLREEAVLARVGGDEFLAVVPNLAPTDKAQEIAERIAAAVASVAINCGDDERFVTASIGVAIYPLDGADIAQLERVADQRMYDTKARSRHR</sequence>
<evidence type="ECO:0000256" key="1">
    <source>
        <dbReference type="ARBA" id="ARBA00001946"/>
    </source>
</evidence>
<keyword evidence="5" id="KW-1185">Reference proteome</keyword>
<dbReference type="InterPro" id="IPR052163">
    <property type="entry name" value="DGC-Regulatory_Protein"/>
</dbReference>
<dbReference type="PROSITE" id="PS50887">
    <property type="entry name" value="GGDEF"/>
    <property type="match status" value="1"/>
</dbReference>
<dbReference type="PANTHER" id="PTHR46663">
    <property type="entry name" value="DIGUANYLATE CYCLASE DGCT-RELATED"/>
    <property type="match status" value="1"/>
</dbReference>
<dbReference type="SMART" id="SM00267">
    <property type="entry name" value="GGDEF"/>
    <property type="match status" value="1"/>
</dbReference>
<dbReference type="Gene3D" id="3.30.70.270">
    <property type="match status" value="1"/>
</dbReference>
<feature type="transmembrane region" description="Helical" evidence="2">
    <location>
        <begin position="181"/>
        <end position="201"/>
    </location>
</feature>
<name>H8Z8F9_9GAMM</name>
<dbReference type="GO" id="GO:0003824">
    <property type="term" value="F:catalytic activity"/>
    <property type="evidence" value="ECO:0007669"/>
    <property type="project" value="UniProtKB-ARBA"/>
</dbReference>
<keyword evidence="2" id="KW-0472">Membrane</keyword>
<dbReference type="InterPro" id="IPR000160">
    <property type="entry name" value="GGDEF_dom"/>
</dbReference>
<dbReference type="FunFam" id="3.30.70.270:FF:000001">
    <property type="entry name" value="Diguanylate cyclase domain protein"/>
    <property type="match status" value="1"/>
</dbReference>
<proteinExistence type="predicted"/>
<evidence type="ECO:0000313" key="5">
    <source>
        <dbReference type="Proteomes" id="UP000002964"/>
    </source>
</evidence>
<dbReference type="OrthoDB" id="9812260at2"/>
<dbReference type="STRING" id="631362.Thi970DRAFT_04881"/>
<protein>
    <submittedName>
        <fullName evidence="4">Diguanylate cyclase (GGDEF) domain-containing protein</fullName>
    </submittedName>
</protein>
<organism evidence="4 5">
    <name type="scientific">Thiorhodovibrio frisius</name>
    <dbReference type="NCBI Taxonomy" id="631362"/>
    <lineage>
        <taxon>Bacteria</taxon>
        <taxon>Pseudomonadati</taxon>
        <taxon>Pseudomonadota</taxon>
        <taxon>Gammaproteobacteria</taxon>
        <taxon>Chromatiales</taxon>
        <taxon>Chromatiaceae</taxon>
        <taxon>Thiorhodovibrio</taxon>
    </lineage>
</organism>
<dbReference type="CDD" id="cd01949">
    <property type="entry name" value="GGDEF"/>
    <property type="match status" value="1"/>
</dbReference>
<feature type="domain" description="GGDEF" evidence="3">
    <location>
        <begin position="294"/>
        <end position="422"/>
    </location>
</feature>
<reference evidence="5" key="1">
    <citation type="submission" date="2011-06" db="EMBL/GenBank/DDBJ databases">
        <authorList>
            <consortium name="US DOE Joint Genome Institute (JGI-PGF)"/>
            <person name="Lucas S."/>
            <person name="Han J."/>
            <person name="Lapidus A."/>
            <person name="Cheng J.-F."/>
            <person name="Goodwin L."/>
            <person name="Pitluck S."/>
            <person name="Peters L."/>
            <person name="Land M.L."/>
            <person name="Hauser L."/>
            <person name="Vogl K."/>
            <person name="Liu Z."/>
            <person name="Overmann J."/>
            <person name="Frigaard N.-U."/>
            <person name="Bryant D.A."/>
            <person name="Woyke T.J."/>
        </authorList>
    </citation>
    <scope>NUCLEOTIDE SEQUENCE [LARGE SCALE GENOMIC DNA]</scope>
    <source>
        <strain evidence="5">970</strain>
    </source>
</reference>